<name>C6XAM2_METGS</name>
<evidence type="ECO:0000259" key="7">
    <source>
        <dbReference type="SMART" id="SM00988"/>
    </source>
</evidence>
<dbReference type="GO" id="GO:0006457">
    <property type="term" value="P:protein folding"/>
    <property type="evidence" value="ECO:0007669"/>
    <property type="project" value="InterPro"/>
</dbReference>
<comment type="similarity">
    <text evidence="5">Belongs to the UreE family.</text>
</comment>
<gene>
    <name evidence="5" type="primary">ureE</name>
    <name evidence="8" type="ordered locus">Msip34_0706</name>
</gene>
<evidence type="ECO:0000256" key="1">
    <source>
        <dbReference type="ARBA" id="ARBA00004496"/>
    </source>
</evidence>
<dbReference type="HOGENOM" id="CLU_093757_2_0_4"/>
<reference evidence="9" key="1">
    <citation type="submission" date="2009-07" db="EMBL/GenBank/DDBJ databases">
        <title>Complete sequence of chromosome of Methylovorus sp. SIP3-4.</title>
        <authorList>
            <person name="Lucas S."/>
            <person name="Copeland A."/>
            <person name="Lapidus A."/>
            <person name="Glavina del Rio T."/>
            <person name="Tice H."/>
            <person name="Bruce D."/>
            <person name="Goodwin L."/>
            <person name="Pitluck S."/>
            <person name="Clum A."/>
            <person name="Larimer F."/>
            <person name="Land M."/>
            <person name="Hauser L."/>
            <person name="Kyrpides N."/>
            <person name="Mikhailova N."/>
            <person name="Kayluzhnaya M."/>
            <person name="Chistoserdova L."/>
        </authorList>
    </citation>
    <scope>NUCLEOTIDE SEQUENCE [LARGE SCALE GENOMIC DNA]</scope>
    <source>
        <strain evidence="9">SIP3-4</strain>
    </source>
</reference>
<dbReference type="Gene3D" id="2.60.260.20">
    <property type="entry name" value="Urease metallochaperone UreE, N-terminal domain"/>
    <property type="match status" value="1"/>
</dbReference>
<keyword evidence="2 5" id="KW-0963">Cytoplasm</keyword>
<dbReference type="GO" id="GO:0019627">
    <property type="term" value="P:urea metabolic process"/>
    <property type="evidence" value="ECO:0007669"/>
    <property type="project" value="InterPro"/>
</dbReference>
<dbReference type="STRING" id="582744.Msip34_0706"/>
<dbReference type="NCBIfam" id="NF009751">
    <property type="entry name" value="PRK13261.1-1"/>
    <property type="match status" value="1"/>
</dbReference>
<dbReference type="EMBL" id="CP001674">
    <property type="protein sequence ID" value="ACT49954.1"/>
    <property type="molecule type" value="Genomic_DNA"/>
</dbReference>
<reference evidence="8 9" key="2">
    <citation type="journal article" date="2011" name="J. Bacteriol.">
        <title>Genomes of three methylotrophs from a single niche uncover genetic and metabolic divergence of Methylophilaceae.</title>
        <authorList>
            <person name="Lapidus A."/>
            <person name="Clum A."/>
            <person name="Labutti K."/>
            <person name="Kaluzhnaya M.G."/>
            <person name="Lim S."/>
            <person name="Beck D.A."/>
            <person name="Glavina Del Rio T."/>
            <person name="Nolan M."/>
            <person name="Mavromatis K."/>
            <person name="Huntemann M."/>
            <person name="Lucas S."/>
            <person name="Lidstrom M.E."/>
            <person name="Ivanova N."/>
            <person name="Chistoserdova L."/>
        </authorList>
    </citation>
    <scope>NUCLEOTIDE SEQUENCE [LARGE SCALE GENOMIC DNA]</scope>
    <source>
        <strain evidence="8 9">SIP3-4</strain>
    </source>
</reference>
<dbReference type="InterPro" id="IPR012406">
    <property type="entry name" value="UreE"/>
</dbReference>
<dbReference type="GO" id="GO:0016151">
    <property type="term" value="F:nickel cation binding"/>
    <property type="evidence" value="ECO:0007669"/>
    <property type="project" value="UniProtKB-UniRule"/>
</dbReference>
<dbReference type="GO" id="GO:0005737">
    <property type="term" value="C:cytoplasm"/>
    <property type="evidence" value="ECO:0007669"/>
    <property type="project" value="UniProtKB-SubCell"/>
</dbReference>
<evidence type="ECO:0000256" key="5">
    <source>
        <dbReference type="HAMAP-Rule" id="MF_00822"/>
    </source>
</evidence>
<proteinExistence type="inferred from homology"/>
<protein>
    <recommendedName>
        <fullName evidence="5">Urease accessory protein UreE</fullName>
    </recommendedName>
</protein>
<keyword evidence="9" id="KW-1185">Reference proteome</keyword>
<evidence type="ECO:0000256" key="6">
    <source>
        <dbReference type="SAM" id="MobiDB-lite"/>
    </source>
</evidence>
<dbReference type="GO" id="GO:0065003">
    <property type="term" value="P:protein-containing complex assembly"/>
    <property type="evidence" value="ECO:0007669"/>
    <property type="project" value="InterPro"/>
</dbReference>
<evidence type="ECO:0000313" key="9">
    <source>
        <dbReference type="Proteomes" id="UP000002743"/>
    </source>
</evidence>
<sequence precursor="true">MAALHDERKSEGSADSMSEMLNIFERAVGHDHIDDRVALPFDRRQKSRLRVTLQSGQEAALLLERGTILRGGDCLRAEDGRIIEVLAAEQPVMDVTAADAPTLTRAAYHLGNRHVPLQVGDGWLRLEKDHVLKDMLLGLNVTVHELQAPFEPEAGAYGGGHRHHHDEDAGGNLRPPMRLKRHAG</sequence>
<dbReference type="KEGG" id="mei:Msip34_0706"/>
<comment type="function">
    <text evidence="5">Involved in urease metallocenter assembly. Binds nickel. Probably functions as a nickel donor during metallocenter assembly.</text>
</comment>
<dbReference type="InterPro" id="IPR007864">
    <property type="entry name" value="UreE_C_dom"/>
</dbReference>
<dbReference type="AlphaFoldDB" id="C6XAM2"/>
<dbReference type="CDD" id="cd00571">
    <property type="entry name" value="UreE"/>
    <property type="match status" value="1"/>
</dbReference>
<keyword evidence="4 5" id="KW-0143">Chaperone</keyword>
<dbReference type="SUPFAM" id="SSF69737">
    <property type="entry name" value="Urease metallochaperone UreE, C-terminal domain"/>
    <property type="match status" value="1"/>
</dbReference>
<dbReference type="Gene3D" id="3.30.70.790">
    <property type="entry name" value="UreE, C-terminal domain"/>
    <property type="match status" value="1"/>
</dbReference>
<comment type="subcellular location">
    <subcellularLocation>
        <location evidence="1 5">Cytoplasm</location>
    </subcellularLocation>
</comment>
<organism evidence="8 9">
    <name type="scientific">Methylovorus glucosotrophus (strain SIP3-4)</name>
    <dbReference type="NCBI Taxonomy" id="582744"/>
    <lineage>
        <taxon>Bacteria</taxon>
        <taxon>Pseudomonadati</taxon>
        <taxon>Pseudomonadota</taxon>
        <taxon>Betaproteobacteria</taxon>
        <taxon>Nitrosomonadales</taxon>
        <taxon>Methylophilaceae</taxon>
        <taxon>Methylovorus</taxon>
    </lineage>
</organism>
<dbReference type="SMART" id="SM00988">
    <property type="entry name" value="UreE_N"/>
    <property type="match status" value="1"/>
</dbReference>
<dbReference type="Pfam" id="PF02814">
    <property type="entry name" value="UreE_N"/>
    <property type="match status" value="1"/>
</dbReference>
<keyword evidence="3 5" id="KW-0533">Nickel</keyword>
<evidence type="ECO:0000256" key="3">
    <source>
        <dbReference type="ARBA" id="ARBA00022596"/>
    </source>
</evidence>
<evidence type="ECO:0000256" key="4">
    <source>
        <dbReference type="ARBA" id="ARBA00023186"/>
    </source>
</evidence>
<feature type="domain" description="UreE urease accessory N-terminal" evidence="7">
    <location>
        <begin position="20"/>
        <end position="83"/>
    </location>
</feature>
<dbReference type="SUPFAM" id="SSF69287">
    <property type="entry name" value="Urease metallochaperone UreE, N-terminal domain"/>
    <property type="match status" value="1"/>
</dbReference>
<dbReference type="eggNOG" id="COG2371">
    <property type="taxonomic scope" value="Bacteria"/>
</dbReference>
<feature type="region of interest" description="Disordered" evidence="6">
    <location>
        <begin position="152"/>
        <end position="184"/>
    </location>
</feature>
<dbReference type="HAMAP" id="MF_00822">
    <property type="entry name" value="UreE"/>
    <property type="match status" value="1"/>
</dbReference>
<dbReference type="InterPro" id="IPR036118">
    <property type="entry name" value="UreE_N_sf"/>
</dbReference>
<evidence type="ECO:0000256" key="2">
    <source>
        <dbReference type="ARBA" id="ARBA00022490"/>
    </source>
</evidence>
<dbReference type="GO" id="GO:0051082">
    <property type="term" value="F:unfolded protein binding"/>
    <property type="evidence" value="ECO:0007669"/>
    <property type="project" value="UniProtKB-UniRule"/>
</dbReference>
<dbReference type="Proteomes" id="UP000002743">
    <property type="component" value="Chromosome"/>
</dbReference>
<evidence type="ECO:0000313" key="8">
    <source>
        <dbReference type="EMBL" id="ACT49954.1"/>
    </source>
</evidence>
<dbReference type="Pfam" id="PF05194">
    <property type="entry name" value="UreE_C"/>
    <property type="match status" value="1"/>
</dbReference>
<accession>C6XAM2</accession>
<dbReference type="InterPro" id="IPR004029">
    <property type="entry name" value="UreE_N"/>
</dbReference>